<gene>
    <name evidence="6 7" type="primary">rsmH</name>
    <name evidence="7" type="ORF">EXZ61_12660</name>
</gene>
<proteinExistence type="inferred from homology"/>
<dbReference type="Proteomes" id="UP000317365">
    <property type="component" value="Chromosome"/>
</dbReference>
<evidence type="ECO:0000256" key="6">
    <source>
        <dbReference type="HAMAP-Rule" id="MF_01007"/>
    </source>
</evidence>
<keyword evidence="6" id="KW-0963">Cytoplasm</keyword>
<feature type="binding site" evidence="6">
    <location>
        <position position="100"/>
    </location>
    <ligand>
        <name>S-adenosyl-L-methionine</name>
        <dbReference type="ChEBI" id="CHEBI:59789"/>
    </ligand>
</feature>
<dbReference type="EMBL" id="CP036282">
    <property type="protein sequence ID" value="QDL54946.1"/>
    <property type="molecule type" value="Genomic_DNA"/>
</dbReference>
<dbReference type="HAMAP" id="MF_01007">
    <property type="entry name" value="16SrRNA_methyltr_H"/>
    <property type="match status" value="1"/>
</dbReference>
<keyword evidence="2 6" id="KW-0698">rRNA processing</keyword>
<dbReference type="AlphaFoldDB" id="A0A515EQL3"/>
<dbReference type="Pfam" id="PF01795">
    <property type="entry name" value="Methyltransf_5"/>
    <property type="match status" value="1"/>
</dbReference>
<feature type="binding site" evidence="6">
    <location>
        <position position="130"/>
    </location>
    <ligand>
        <name>S-adenosyl-L-methionine</name>
        <dbReference type="ChEBI" id="CHEBI:59789"/>
    </ligand>
</feature>
<dbReference type="GO" id="GO:0070475">
    <property type="term" value="P:rRNA base methylation"/>
    <property type="evidence" value="ECO:0007669"/>
    <property type="project" value="UniProtKB-UniRule"/>
</dbReference>
<comment type="function">
    <text evidence="6">Specifically methylates the N4 position of cytidine in position 1402 (C1402) of 16S rRNA.</text>
</comment>
<dbReference type="KEGG" id="rhg:EXZ61_12660"/>
<keyword evidence="4 6" id="KW-0808">Transferase</keyword>
<dbReference type="GO" id="GO:0005737">
    <property type="term" value="C:cytoplasm"/>
    <property type="evidence" value="ECO:0007669"/>
    <property type="project" value="UniProtKB-SubCell"/>
</dbReference>
<comment type="catalytic activity">
    <reaction evidence="6">
        <text>cytidine(1402) in 16S rRNA + S-adenosyl-L-methionine = N(4)-methylcytidine(1402) in 16S rRNA + S-adenosyl-L-homocysteine + H(+)</text>
        <dbReference type="Rhea" id="RHEA:42928"/>
        <dbReference type="Rhea" id="RHEA-COMP:10286"/>
        <dbReference type="Rhea" id="RHEA-COMP:10287"/>
        <dbReference type="ChEBI" id="CHEBI:15378"/>
        <dbReference type="ChEBI" id="CHEBI:57856"/>
        <dbReference type="ChEBI" id="CHEBI:59789"/>
        <dbReference type="ChEBI" id="CHEBI:74506"/>
        <dbReference type="ChEBI" id="CHEBI:82748"/>
        <dbReference type="EC" id="2.1.1.199"/>
    </reaction>
</comment>
<evidence type="ECO:0000256" key="5">
    <source>
        <dbReference type="ARBA" id="ARBA00022691"/>
    </source>
</evidence>
<dbReference type="NCBIfam" id="TIGR00006">
    <property type="entry name" value="16S rRNA (cytosine(1402)-N(4))-methyltransferase RsmH"/>
    <property type="match status" value="1"/>
</dbReference>
<dbReference type="PANTHER" id="PTHR11265">
    <property type="entry name" value="S-ADENOSYL-METHYLTRANSFERASE MRAW"/>
    <property type="match status" value="1"/>
</dbReference>
<evidence type="ECO:0000256" key="2">
    <source>
        <dbReference type="ARBA" id="ARBA00022552"/>
    </source>
</evidence>
<dbReference type="SUPFAM" id="SSF53335">
    <property type="entry name" value="S-adenosyl-L-methionine-dependent methyltransferases"/>
    <property type="match status" value="1"/>
</dbReference>
<dbReference type="Gene3D" id="1.10.150.170">
    <property type="entry name" value="Putative methyltransferase TM0872, insert domain"/>
    <property type="match status" value="1"/>
</dbReference>
<dbReference type="InterPro" id="IPR002903">
    <property type="entry name" value="RsmH"/>
</dbReference>
<dbReference type="InterPro" id="IPR029063">
    <property type="entry name" value="SAM-dependent_MTases_sf"/>
</dbReference>
<dbReference type="EC" id="2.1.1.199" evidence="6"/>
<feature type="binding site" evidence="6">
    <location>
        <position position="157"/>
    </location>
    <ligand>
        <name>S-adenosyl-L-methionine</name>
        <dbReference type="ChEBI" id="CHEBI:59789"/>
    </ligand>
</feature>
<dbReference type="SUPFAM" id="SSF81799">
    <property type="entry name" value="Putative methyltransferase TM0872, insert domain"/>
    <property type="match status" value="1"/>
</dbReference>
<reference evidence="8" key="1">
    <citation type="submission" date="2019-02" db="EMBL/GenBank/DDBJ databases">
        <title>Complete genome sequence of Rhodoferax sp. Gr-4.</title>
        <authorList>
            <person name="Jin L."/>
        </authorList>
    </citation>
    <scope>NUCLEOTIDE SEQUENCE [LARGE SCALE GENOMIC DNA]</scope>
    <source>
        <strain evidence="8">Gr-4</strain>
    </source>
</reference>
<dbReference type="RefSeq" id="WP_142812106.1">
    <property type="nucleotide sequence ID" value="NZ_CP036282.1"/>
</dbReference>
<sequence>MTDTDPPHKRRVRYAGTHPRQFEDKYKELDPTRHAAEVDKVMQRGQTPAGMHRSICVDEILGILNPQPGETGLDATLGFGGHTQSLMPRVLPGGRMFGMDVDPIELPRTTLRLRALGFDEAVLVLTRANFSALETLLPQAGGGFDFVLADLGVSSMQIDNPARGFSFRADGPLDLRLDPSSGQSASELLQTVTRQRLRDLLTDNADEPFTLVLAAALQGQYVETTFQLAELVRTTVDKALKANMPAEERAAEIKKALQRTFQALRIEVNNEFGVLDQLLAALPGCLKPGGRVAILSFHSGEDRRVKKAFQTGERNGTYASVAQDLIRASFDERRANPRSTSAKLRWAVRA</sequence>
<evidence type="ECO:0000256" key="4">
    <source>
        <dbReference type="ARBA" id="ARBA00022679"/>
    </source>
</evidence>
<dbReference type="InterPro" id="IPR023397">
    <property type="entry name" value="SAM-dep_MeTrfase_MraW_recog"/>
</dbReference>
<feature type="binding site" evidence="6">
    <location>
        <position position="150"/>
    </location>
    <ligand>
        <name>S-adenosyl-L-methionine</name>
        <dbReference type="ChEBI" id="CHEBI:59789"/>
    </ligand>
</feature>
<evidence type="ECO:0000313" key="8">
    <source>
        <dbReference type="Proteomes" id="UP000317365"/>
    </source>
</evidence>
<protein>
    <recommendedName>
        <fullName evidence="6">Ribosomal RNA small subunit methyltransferase H</fullName>
        <ecNumber evidence="6">2.1.1.199</ecNumber>
    </recommendedName>
    <alternativeName>
        <fullName evidence="6">16S rRNA m(4)C1402 methyltransferase</fullName>
    </alternativeName>
    <alternativeName>
        <fullName evidence="6">rRNA (cytosine-N(4)-)-methyltransferase RsmH</fullName>
    </alternativeName>
</protein>
<comment type="subcellular location">
    <subcellularLocation>
        <location evidence="6">Cytoplasm</location>
    </subcellularLocation>
</comment>
<organism evidence="7 8">
    <name type="scientific">Rhodoferax aquaticus</name>
    <dbReference type="NCBI Taxonomy" id="2527691"/>
    <lineage>
        <taxon>Bacteria</taxon>
        <taxon>Pseudomonadati</taxon>
        <taxon>Pseudomonadota</taxon>
        <taxon>Betaproteobacteria</taxon>
        <taxon>Burkholderiales</taxon>
        <taxon>Comamonadaceae</taxon>
        <taxon>Rhodoferax</taxon>
    </lineage>
</organism>
<comment type="similarity">
    <text evidence="1 6">Belongs to the methyltransferase superfamily. RsmH family.</text>
</comment>
<reference evidence="8" key="2">
    <citation type="journal article" date="2020" name="Int. J. Syst. Evol. Microbiol.">
        <title>Genomic insights into a novel species Rhodoferax aquaticus sp. nov., isolated from freshwater.</title>
        <authorList>
            <person name="Li T."/>
            <person name="Zhuo Y."/>
            <person name="Jin C.Z."/>
            <person name="Wu X."/>
            <person name="Ko S.R."/>
            <person name="Jin F.J."/>
            <person name="Ahn C.Y."/>
            <person name="Oh H.M."/>
            <person name="Lee H.G."/>
            <person name="Jin L."/>
        </authorList>
    </citation>
    <scope>NUCLEOTIDE SEQUENCE [LARGE SCALE GENOMIC DNA]</scope>
    <source>
        <strain evidence="8">Gr-4</strain>
    </source>
</reference>
<keyword evidence="3 6" id="KW-0489">Methyltransferase</keyword>
<accession>A0A515EQL3</accession>
<dbReference type="GO" id="GO:0071424">
    <property type="term" value="F:rRNA (cytosine-N4-)-methyltransferase activity"/>
    <property type="evidence" value="ECO:0007669"/>
    <property type="project" value="UniProtKB-UniRule"/>
</dbReference>
<name>A0A515EQL3_9BURK</name>
<evidence type="ECO:0000256" key="1">
    <source>
        <dbReference type="ARBA" id="ARBA00010396"/>
    </source>
</evidence>
<keyword evidence="8" id="KW-1185">Reference proteome</keyword>
<evidence type="ECO:0000256" key="3">
    <source>
        <dbReference type="ARBA" id="ARBA00022603"/>
    </source>
</evidence>
<dbReference type="Gene3D" id="3.40.50.150">
    <property type="entry name" value="Vaccinia Virus protein VP39"/>
    <property type="match status" value="1"/>
</dbReference>
<evidence type="ECO:0000313" key="7">
    <source>
        <dbReference type="EMBL" id="QDL54946.1"/>
    </source>
</evidence>
<dbReference type="PIRSF" id="PIRSF004486">
    <property type="entry name" value="MraW"/>
    <property type="match status" value="1"/>
</dbReference>
<keyword evidence="5 6" id="KW-0949">S-adenosyl-L-methionine</keyword>
<feature type="binding site" evidence="6">
    <location>
        <begin position="80"/>
        <end position="82"/>
    </location>
    <ligand>
        <name>S-adenosyl-L-methionine</name>
        <dbReference type="ChEBI" id="CHEBI:59789"/>
    </ligand>
</feature>
<dbReference type="PANTHER" id="PTHR11265:SF0">
    <property type="entry name" value="12S RRNA N4-METHYLCYTIDINE METHYLTRANSFERASE"/>
    <property type="match status" value="1"/>
</dbReference>